<evidence type="ECO:0000256" key="4">
    <source>
        <dbReference type="PROSITE-ProRule" id="PRU00146"/>
    </source>
</evidence>
<evidence type="ECO:0000259" key="7">
    <source>
        <dbReference type="PROSITE" id="PS51805"/>
    </source>
</evidence>
<evidence type="ECO:0000313" key="9">
    <source>
        <dbReference type="Proteomes" id="UP001255856"/>
    </source>
</evidence>
<name>A0AAD9IGZ5_PROWI</name>
<feature type="compositionally biased region" description="Polar residues" evidence="5">
    <location>
        <begin position="209"/>
        <end position="219"/>
    </location>
</feature>
<evidence type="ECO:0000313" key="8">
    <source>
        <dbReference type="EMBL" id="KAK2076445.1"/>
    </source>
</evidence>
<dbReference type="GO" id="GO:0006357">
    <property type="term" value="P:regulation of transcription by RNA polymerase II"/>
    <property type="evidence" value="ECO:0007669"/>
    <property type="project" value="TreeGrafter"/>
</dbReference>
<keyword evidence="2 4" id="KW-0863">Zinc-finger</keyword>
<feature type="compositionally biased region" description="Polar residues" evidence="5">
    <location>
        <begin position="139"/>
        <end position="150"/>
    </location>
</feature>
<gene>
    <name evidence="8" type="ORF">QBZ16_000970</name>
</gene>
<evidence type="ECO:0000256" key="5">
    <source>
        <dbReference type="SAM" id="MobiDB-lite"/>
    </source>
</evidence>
<feature type="compositionally biased region" description="Low complexity" evidence="5">
    <location>
        <begin position="74"/>
        <end position="85"/>
    </location>
</feature>
<evidence type="ECO:0000256" key="3">
    <source>
        <dbReference type="ARBA" id="ARBA00022833"/>
    </source>
</evidence>
<feature type="compositionally biased region" description="Basic residues" evidence="5">
    <location>
        <begin position="1015"/>
        <end position="1026"/>
    </location>
</feature>
<reference evidence="8" key="1">
    <citation type="submission" date="2021-01" db="EMBL/GenBank/DDBJ databases">
        <authorList>
            <person name="Eckstrom K.M.E."/>
        </authorList>
    </citation>
    <scope>NUCLEOTIDE SEQUENCE</scope>
    <source>
        <strain evidence="8">UVCC 0001</strain>
    </source>
</reference>
<dbReference type="PANTHER" id="PTHR13793">
    <property type="entry name" value="PHD FINGER PROTEINS"/>
    <property type="match status" value="1"/>
</dbReference>
<feature type="region of interest" description="Disordered" evidence="5">
    <location>
        <begin position="975"/>
        <end position="1034"/>
    </location>
</feature>
<dbReference type="SMART" id="SM00249">
    <property type="entry name" value="PHD"/>
    <property type="match status" value="2"/>
</dbReference>
<dbReference type="PROSITE" id="PS50016">
    <property type="entry name" value="ZF_PHD_2"/>
    <property type="match status" value="1"/>
</dbReference>
<dbReference type="CDD" id="cd15492">
    <property type="entry name" value="PHD_BRPF_JADE_like"/>
    <property type="match status" value="1"/>
</dbReference>
<feature type="domain" description="PHD-type" evidence="7">
    <location>
        <begin position="718"/>
        <end position="831"/>
    </location>
</feature>
<dbReference type="PROSITE" id="PS51805">
    <property type="entry name" value="EPHD"/>
    <property type="match status" value="1"/>
</dbReference>
<proteinExistence type="predicted"/>
<feature type="region of interest" description="Disordered" evidence="5">
    <location>
        <begin position="128"/>
        <end position="225"/>
    </location>
</feature>
<feature type="compositionally biased region" description="Low complexity" evidence="5">
    <location>
        <begin position="1102"/>
        <end position="1116"/>
    </location>
</feature>
<feature type="compositionally biased region" description="Basic and acidic residues" evidence="5">
    <location>
        <begin position="1118"/>
        <end position="1134"/>
    </location>
</feature>
<feature type="compositionally biased region" description="Basic and acidic residues" evidence="5">
    <location>
        <begin position="1153"/>
        <end position="1166"/>
    </location>
</feature>
<feature type="region of interest" description="Disordered" evidence="5">
    <location>
        <begin position="303"/>
        <end position="328"/>
    </location>
</feature>
<accession>A0AAD9IGZ5</accession>
<feature type="compositionally biased region" description="Basic residues" evidence="5">
    <location>
        <begin position="1226"/>
        <end position="1235"/>
    </location>
</feature>
<feature type="compositionally biased region" description="Acidic residues" evidence="5">
    <location>
        <begin position="317"/>
        <end position="327"/>
    </location>
</feature>
<comment type="caution">
    <text evidence="8">The sequence shown here is derived from an EMBL/GenBank/DDBJ whole genome shotgun (WGS) entry which is preliminary data.</text>
</comment>
<dbReference type="PANTHER" id="PTHR13793:SF107">
    <property type="entry name" value="BROMODOMAIN-CONTAINING PROTEIN HOMOLOG"/>
    <property type="match status" value="1"/>
</dbReference>
<dbReference type="InterPro" id="IPR019787">
    <property type="entry name" value="Znf_PHD-finger"/>
</dbReference>
<dbReference type="PROSITE" id="PS01359">
    <property type="entry name" value="ZF_PHD_1"/>
    <property type="match status" value="1"/>
</dbReference>
<dbReference type="Gene3D" id="3.30.40.10">
    <property type="entry name" value="Zinc/RING finger domain, C3HC4 (zinc finger)"/>
    <property type="match status" value="2"/>
</dbReference>
<dbReference type="SUPFAM" id="SSF57903">
    <property type="entry name" value="FYVE/PHD zinc finger"/>
    <property type="match status" value="1"/>
</dbReference>
<dbReference type="InterPro" id="IPR001965">
    <property type="entry name" value="Znf_PHD"/>
</dbReference>
<dbReference type="InterPro" id="IPR050701">
    <property type="entry name" value="Histone_Mod_Regulator"/>
</dbReference>
<feature type="compositionally biased region" description="Basic and acidic residues" evidence="5">
    <location>
        <begin position="476"/>
        <end position="489"/>
    </location>
</feature>
<dbReference type="InterPro" id="IPR019786">
    <property type="entry name" value="Zinc_finger_PHD-type_CS"/>
</dbReference>
<dbReference type="CDD" id="cd15571">
    <property type="entry name" value="ePHD"/>
    <property type="match status" value="1"/>
</dbReference>
<feature type="region of interest" description="Disordered" evidence="5">
    <location>
        <begin position="55"/>
        <end position="88"/>
    </location>
</feature>
<feature type="compositionally biased region" description="Low complexity" evidence="5">
    <location>
        <begin position="977"/>
        <end position="1014"/>
    </location>
</feature>
<protein>
    <submittedName>
        <fullName evidence="8">Uncharacterized protein</fullName>
    </submittedName>
</protein>
<evidence type="ECO:0000256" key="1">
    <source>
        <dbReference type="ARBA" id="ARBA00022723"/>
    </source>
</evidence>
<dbReference type="EMBL" id="JASFZW010000010">
    <property type="protein sequence ID" value="KAK2076445.1"/>
    <property type="molecule type" value="Genomic_DNA"/>
</dbReference>
<keyword evidence="9" id="KW-1185">Reference proteome</keyword>
<dbReference type="GO" id="GO:0008270">
    <property type="term" value="F:zinc ion binding"/>
    <property type="evidence" value="ECO:0007669"/>
    <property type="project" value="UniProtKB-KW"/>
</dbReference>
<sequence length="1255" mass="130347">MGGTSATSVAGVLSQDVSLAPIVASVLPTLPGWDPEPRTAHTMADAVALVHARDDARKKVASGPSQSKAKRASGRGPASSAAGDRLPGVVRGGGDATAFWLYVEDFFRDATAEDVALLAEAVCSDPRADPLLRVPDSATPGSGEQPSSPDSAAFERRSMRLVSRLRRGGSSLAPGSADAELGTPLPDGADDKATPASAPAGPAAECSVHFSSTAPNPASSPFLPGAQAANLRTRTGQPRPPPGTRCLLETLAPEEVLRLCSMAATRFPRLSLEALDEELLAAPGGSPPAQRTPVRRNQLRAVQPDTFANGDASPALDNEESAAEEKDDDRVALFERKDRAVAWLLRAADAVQAQSGALEPCAWPLGEPGEVARPAGAPAGARDAPCTLSWHPYTERLLAHPVPEHVLASANALPSGPQQDGGPALGQARSALVEEEASEAPSGSSSPRTRPQTPVPTPGLGARPPRPPASKTVHAAPREAPRPADDKAAAEAAGAPLPPVAAAVAAFELAGRDVADDECAARREVLPLLAAAPQDEILAEILALQALRQEERVVRAALFAAREERRAASRQRREAAHRAAMAQKTSLVLSSPRPVLGRQRMSLGGAEDVKGEAPLLGPNELYDVLAERGAEDEAFCAVCGDGHSEAPNQIVFCERCDVAVHQRCYDVGELPAGEWLCHPCREHEAARLAAGEAPEAVRPPRWAEGGGGPRRLPGGARDAVCALCPIKLGAFRRAVAPDGRWVHAVCALWAPESYLLPGEGAAVVAGLESVRVNRATCAICGRSQGSVVGCSAGGCGYAFHPLCARNLGLYLAVRADGHGRPQYRVYCAEERRALGTLRLNLEQARMLVDLTKKRERLKRQLVTLFLAEHGGRLRDPVLALARLQAQHAQHAAAVQALLLSGAMRVGPLVAAAAQQQAAAAAQSANGGARRRRGLPADAAAAWTAMQVQQAQVFARLSQLNSQTLLRLGMLGGSPVRGGAAPAAAQQQQSASASGGPAPSQPSNGAAEGAAARAARASRARPRRRRAPAAAAAATAPLGVPASLAAISTKTGAAPSGLGNPAAVPPSLRIDRERVMTPKEAADANRRLPPKFKYVPLQELHAAQRQGAQPAAEAAGESGEERAQPTEEAAPRARDEEESATSSAVTDPPAPRPRRGEDKATPKRARDAPAAPKPSPRVDKTTTRAQSASPARAAASPGAATPELRSGTRSAKDPASGRRSATPGSTRARRGPRRLGQRQGRLGGQAPPGLRKRRDG</sequence>
<feature type="compositionally biased region" description="Low complexity" evidence="5">
    <location>
        <begin position="1236"/>
        <end position="1248"/>
    </location>
</feature>
<feature type="region of interest" description="Disordered" evidence="5">
    <location>
        <begin position="1078"/>
        <end position="1255"/>
    </location>
</feature>
<feature type="compositionally biased region" description="Low complexity" evidence="5">
    <location>
        <begin position="439"/>
        <end position="463"/>
    </location>
</feature>
<feature type="compositionally biased region" description="Low complexity" evidence="5">
    <location>
        <begin position="194"/>
        <end position="204"/>
    </location>
</feature>
<keyword evidence="1" id="KW-0479">Metal-binding</keyword>
<feature type="compositionally biased region" description="Low complexity" evidence="5">
    <location>
        <begin position="1182"/>
        <end position="1201"/>
    </location>
</feature>
<dbReference type="InterPro" id="IPR013083">
    <property type="entry name" value="Znf_RING/FYVE/PHD"/>
</dbReference>
<feature type="region of interest" description="Disordered" evidence="5">
    <location>
        <begin position="411"/>
        <end position="494"/>
    </location>
</feature>
<keyword evidence="3" id="KW-0862">Zinc</keyword>
<dbReference type="Proteomes" id="UP001255856">
    <property type="component" value="Unassembled WGS sequence"/>
</dbReference>
<dbReference type="InterPro" id="IPR011011">
    <property type="entry name" value="Znf_FYVE_PHD"/>
</dbReference>
<evidence type="ECO:0000256" key="2">
    <source>
        <dbReference type="ARBA" id="ARBA00022771"/>
    </source>
</evidence>
<feature type="domain" description="PHD-type" evidence="6">
    <location>
        <begin position="633"/>
        <end position="683"/>
    </location>
</feature>
<organism evidence="8 9">
    <name type="scientific">Prototheca wickerhamii</name>
    <dbReference type="NCBI Taxonomy" id="3111"/>
    <lineage>
        <taxon>Eukaryota</taxon>
        <taxon>Viridiplantae</taxon>
        <taxon>Chlorophyta</taxon>
        <taxon>core chlorophytes</taxon>
        <taxon>Trebouxiophyceae</taxon>
        <taxon>Chlorellales</taxon>
        <taxon>Chlorellaceae</taxon>
        <taxon>Prototheca</taxon>
    </lineage>
</organism>
<evidence type="ECO:0000259" key="6">
    <source>
        <dbReference type="PROSITE" id="PS50016"/>
    </source>
</evidence>
<dbReference type="AlphaFoldDB" id="A0AAD9IGZ5"/>
<dbReference type="Pfam" id="PF13831">
    <property type="entry name" value="PHD_2"/>
    <property type="match status" value="1"/>
</dbReference>
<feature type="region of interest" description="Disordered" evidence="5">
    <location>
        <begin position="691"/>
        <end position="710"/>
    </location>
</feature>
<dbReference type="InterPro" id="IPR034732">
    <property type="entry name" value="EPHD"/>
</dbReference>
<dbReference type="Pfam" id="PF13832">
    <property type="entry name" value="zf-HC5HC2H_2"/>
    <property type="match status" value="1"/>
</dbReference>